<reference evidence="2 3" key="1">
    <citation type="submission" date="2023-04" db="EMBL/GenBank/DDBJ databases">
        <title>A. sendaiensis sub sp. chiapanensis a novel subspecie with specific adaptation in bacterial cell wall isolated from an active volcano.</title>
        <authorList>
            <person name="Alvarez Gutierrez P.E."/>
            <person name="Ortiz Cortes L.Y."/>
        </authorList>
    </citation>
    <scope>NUCLEOTIDE SEQUENCE [LARGE SCALE GENOMIC DNA]</scope>
    <source>
        <strain evidence="2 3">PA2</strain>
    </source>
</reference>
<gene>
    <name evidence="2" type="primary">larE</name>
    <name evidence="2" type="ORF">QID03_00780</name>
</gene>
<dbReference type="Proteomes" id="UP001529245">
    <property type="component" value="Unassembled WGS sequence"/>
</dbReference>
<comment type="caution">
    <text evidence="2">The sequence shown here is derived from an EMBL/GenBank/DDBJ whole genome shotgun (WGS) entry which is preliminary data.</text>
</comment>
<organism evidence="2 3">
    <name type="scientific">Alicyclobacillus sendaiensis PA2</name>
    <dbReference type="NCBI Taxonomy" id="3029425"/>
    <lineage>
        <taxon>Bacteria</taxon>
        <taxon>Bacillati</taxon>
        <taxon>Bacillota</taxon>
        <taxon>Bacilli</taxon>
        <taxon>Bacillales</taxon>
        <taxon>Alicyclobacillaceae</taxon>
        <taxon>Alicyclobacillus</taxon>
    </lineage>
</organism>
<dbReference type="InterPro" id="IPR022310">
    <property type="entry name" value="NAD/GMP_synthase"/>
</dbReference>
<evidence type="ECO:0000313" key="3">
    <source>
        <dbReference type="Proteomes" id="UP001529245"/>
    </source>
</evidence>
<dbReference type="SUPFAM" id="SSF52402">
    <property type="entry name" value="Adenine nucleotide alpha hydrolases-like"/>
    <property type="match status" value="1"/>
</dbReference>
<dbReference type="RefSeq" id="WP_283202357.1">
    <property type="nucleotide sequence ID" value="NZ_JASGCB010000001.1"/>
</dbReference>
<proteinExistence type="predicted"/>
<dbReference type="NCBIfam" id="TIGR00268">
    <property type="entry name" value="ATP-dependent sacrificial sulfur transferase LarE"/>
    <property type="match status" value="1"/>
</dbReference>
<evidence type="ECO:0000313" key="2">
    <source>
        <dbReference type="EMBL" id="MDI9258713.1"/>
    </source>
</evidence>
<feature type="domain" description="NAD/GMP synthase" evidence="1">
    <location>
        <begin position="19"/>
        <end position="82"/>
    </location>
</feature>
<dbReference type="Gene3D" id="3.40.50.620">
    <property type="entry name" value="HUPs"/>
    <property type="match status" value="1"/>
</dbReference>
<keyword evidence="2" id="KW-0808">Transferase</keyword>
<dbReference type="EMBL" id="JASGCB010000001">
    <property type="protein sequence ID" value="MDI9258713.1"/>
    <property type="molecule type" value="Genomic_DNA"/>
</dbReference>
<protein>
    <submittedName>
        <fullName evidence="2">ATP-dependent sacrificial sulfur transferase LarE</fullName>
    </submittedName>
</protein>
<name>A0ABT6XUF6_ALISE</name>
<dbReference type="CDD" id="cd01990">
    <property type="entry name" value="LarE-like"/>
    <property type="match status" value="1"/>
</dbReference>
<dbReference type="InterPro" id="IPR014729">
    <property type="entry name" value="Rossmann-like_a/b/a_fold"/>
</dbReference>
<sequence>MEDIRAKYESLLTALREMGRVLVAFSGGVDSTFLLKAALDALGRDDVLAVTADSETYPARERTEAIQVARQLGAQHEIIETSELNIPGYTENSSNRCFFCKRNLFVHLWDLAAERGFPHVVFGAIADDLGDYRPGLQAAKKMGVRAPLLECGLTKREIRHLSYQMGLPTWDKPSFACLSSRIPYGERITSDKLRKIDQAESFLRDLGFRQVRARQHGESMVRIEVLPEEIPALVGVRDLVIAKLKDIGYAYVSVDLEGYRSGSSNEVLNTAIHTSTSQVG</sequence>
<evidence type="ECO:0000259" key="1">
    <source>
        <dbReference type="Pfam" id="PF02540"/>
    </source>
</evidence>
<accession>A0ABT6XUF6</accession>
<dbReference type="InterPro" id="IPR005232">
    <property type="entry name" value="LarE"/>
</dbReference>
<dbReference type="PIRSF" id="PIRSF006661">
    <property type="entry name" value="PP-lp_UCP006661"/>
    <property type="match status" value="1"/>
</dbReference>
<dbReference type="PANTHER" id="PTHR43169:SF2">
    <property type="entry name" value="NAD_GMP SYNTHASE DOMAIN-CONTAINING PROTEIN"/>
    <property type="match status" value="1"/>
</dbReference>
<dbReference type="Pfam" id="PF02540">
    <property type="entry name" value="NAD_synthase"/>
    <property type="match status" value="1"/>
</dbReference>
<dbReference type="PANTHER" id="PTHR43169">
    <property type="entry name" value="EXSB FAMILY PROTEIN"/>
    <property type="match status" value="1"/>
</dbReference>
<dbReference type="GO" id="GO:0016740">
    <property type="term" value="F:transferase activity"/>
    <property type="evidence" value="ECO:0007669"/>
    <property type="project" value="UniProtKB-KW"/>
</dbReference>
<dbReference type="InterPro" id="IPR052188">
    <property type="entry name" value="Ni-pincer_cofactor_biosynth"/>
</dbReference>
<keyword evidence="3" id="KW-1185">Reference proteome</keyword>